<dbReference type="AlphaFoldDB" id="A0A654FAF3"/>
<organism evidence="2 3">
    <name type="scientific">Arabidopsis thaliana</name>
    <name type="common">Mouse-ear cress</name>
    <dbReference type="NCBI Taxonomy" id="3702"/>
    <lineage>
        <taxon>Eukaryota</taxon>
        <taxon>Viridiplantae</taxon>
        <taxon>Streptophyta</taxon>
        <taxon>Embryophyta</taxon>
        <taxon>Tracheophyta</taxon>
        <taxon>Spermatophyta</taxon>
        <taxon>Magnoliopsida</taxon>
        <taxon>eudicotyledons</taxon>
        <taxon>Gunneridae</taxon>
        <taxon>Pentapetalae</taxon>
        <taxon>rosids</taxon>
        <taxon>malvids</taxon>
        <taxon>Brassicales</taxon>
        <taxon>Brassicaceae</taxon>
        <taxon>Camelineae</taxon>
        <taxon>Arabidopsis</taxon>
    </lineage>
</organism>
<name>A0A654FAF3_ARATH</name>
<gene>
    <name evidence="2" type="ORF">AN1_LOCUS13944</name>
    <name evidence="1" type="ORF">AT9943_LOCUS11964</name>
</gene>
<sequence length="66" mass="7323">MASLSTAAFLRNNALNAGATPRVLLPVTTKHFHLAKKADEGAKTIFDATGNLKDKTRMQQKKRWIK</sequence>
<protein>
    <submittedName>
        <fullName evidence="1">(thale cress) hypothetical protein</fullName>
    </submittedName>
</protein>
<proteinExistence type="predicted"/>
<evidence type="ECO:0000313" key="1">
    <source>
        <dbReference type="EMBL" id="CAD5324047.1"/>
    </source>
</evidence>
<reference evidence="2 3" key="1">
    <citation type="submission" date="2019-11" db="EMBL/GenBank/DDBJ databases">
        <authorList>
            <person name="Jiao W.-B."/>
            <person name="Schneeberger K."/>
        </authorList>
    </citation>
    <scope>NUCLEOTIDE SEQUENCE [LARGE SCALE GENOMIC DNA]</scope>
    <source>
        <strain evidence="3">cv. An-1</strain>
    </source>
</reference>
<evidence type="ECO:0000313" key="4">
    <source>
        <dbReference type="Proteomes" id="UP000516314"/>
    </source>
</evidence>
<evidence type="ECO:0000313" key="3">
    <source>
        <dbReference type="Proteomes" id="UP000426265"/>
    </source>
</evidence>
<evidence type="ECO:0000313" key="2">
    <source>
        <dbReference type="EMBL" id="VYS58499.1"/>
    </source>
</evidence>
<dbReference type="Proteomes" id="UP000426265">
    <property type="component" value="Unassembled WGS sequence"/>
</dbReference>
<dbReference type="EMBL" id="CACRSJ010000106">
    <property type="protein sequence ID" value="VYS58499.1"/>
    <property type="molecule type" value="Genomic_DNA"/>
</dbReference>
<dbReference type="EMBL" id="LR881468">
    <property type="protein sequence ID" value="CAD5324047.1"/>
    <property type="molecule type" value="Genomic_DNA"/>
</dbReference>
<reference evidence="1 4" key="2">
    <citation type="submission" date="2020-09" db="EMBL/GenBank/DDBJ databases">
        <authorList>
            <person name="Ashkenazy H."/>
        </authorList>
    </citation>
    <scope>NUCLEOTIDE SEQUENCE [LARGE SCALE GENOMIC DNA]</scope>
    <source>
        <strain evidence="4">cv. Cdm-0</strain>
    </source>
</reference>
<dbReference type="Proteomes" id="UP000516314">
    <property type="component" value="Chromosome 3"/>
</dbReference>
<accession>A0A654FAF3</accession>